<dbReference type="Proteomes" id="UP000823388">
    <property type="component" value="Chromosome 4N"/>
</dbReference>
<evidence type="ECO:0000256" key="1">
    <source>
        <dbReference type="SAM" id="MobiDB-lite"/>
    </source>
</evidence>
<feature type="region of interest" description="Disordered" evidence="1">
    <location>
        <begin position="1"/>
        <end position="69"/>
    </location>
</feature>
<proteinExistence type="predicted"/>
<evidence type="ECO:0000313" key="3">
    <source>
        <dbReference type="Proteomes" id="UP000823388"/>
    </source>
</evidence>
<evidence type="ECO:0000313" key="2">
    <source>
        <dbReference type="EMBL" id="KAG2608252.1"/>
    </source>
</evidence>
<keyword evidence="3" id="KW-1185">Reference proteome</keyword>
<organism evidence="2 3">
    <name type="scientific">Panicum virgatum</name>
    <name type="common">Blackwell switchgrass</name>
    <dbReference type="NCBI Taxonomy" id="38727"/>
    <lineage>
        <taxon>Eukaryota</taxon>
        <taxon>Viridiplantae</taxon>
        <taxon>Streptophyta</taxon>
        <taxon>Embryophyta</taxon>
        <taxon>Tracheophyta</taxon>
        <taxon>Spermatophyta</taxon>
        <taxon>Magnoliopsida</taxon>
        <taxon>Liliopsida</taxon>
        <taxon>Poales</taxon>
        <taxon>Poaceae</taxon>
        <taxon>PACMAD clade</taxon>
        <taxon>Panicoideae</taxon>
        <taxon>Panicodae</taxon>
        <taxon>Paniceae</taxon>
        <taxon>Panicinae</taxon>
        <taxon>Panicum</taxon>
        <taxon>Panicum sect. Hiantes</taxon>
    </lineage>
</organism>
<sequence length="190" mass="20894">MACRTQPADDNDEHRPLGSEDAASTLTPDAAAKVRERDDLPAGQQPPPRLRRPEDGEARSRRHPPLRCCSAGRSNDRLFVIKLTRAPATPCPVPFFSSHLSSPFPSASVAPGSFRCCRPPPCRFPLLRAFLPASVPHPGDKLPLNSLPYREIKNGVLWGFRGKCWFRMLKNGVLDGMLKNGHEPTPENAG</sequence>
<reference evidence="2" key="1">
    <citation type="submission" date="2020-05" db="EMBL/GenBank/DDBJ databases">
        <title>WGS assembly of Panicum virgatum.</title>
        <authorList>
            <person name="Lovell J.T."/>
            <person name="Jenkins J."/>
            <person name="Shu S."/>
            <person name="Juenger T.E."/>
            <person name="Schmutz J."/>
        </authorList>
    </citation>
    <scope>NUCLEOTIDE SEQUENCE</scope>
    <source>
        <strain evidence="2">AP13</strain>
    </source>
</reference>
<protein>
    <submittedName>
        <fullName evidence="2">Uncharacterized protein</fullName>
    </submittedName>
</protein>
<name>A0A8T0T946_PANVG</name>
<dbReference type="EMBL" id="CM029044">
    <property type="protein sequence ID" value="KAG2608252.1"/>
    <property type="molecule type" value="Genomic_DNA"/>
</dbReference>
<gene>
    <name evidence="2" type="ORF">PVAP13_4NG305338</name>
</gene>
<comment type="caution">
    <text evidence="2">The sequence shown here is derived from an EMBL/GenBank/DDBJ whole genome shotgun (WGS) entry which is preliminary data.</text>
</comment>
<dbReference type="AlphaFoldDB" id="A0A8T0T946"/>
<accession>A0A8T0T946</accession>